<evidence type="ECO:0000313" key="3">
    <source>
        <dbReference type="EMBL" id="KAL3109901.1"/>
    </source>
</evidence>
<evidence type="ECO:0000256" key="2">
    <source>
        <dbReference type="SAM" id="Phobius"/>
    </source>
</evidence>
<gene>
    <name evidence="3" type="ORF">niasHT_016517</name>
</gene>
<organism evidence="3 4">
    <name type="scientific">Heterodera trifolii</name>
    <dbReference type="NCBI Taxonomy" id="157864"/>
    <lineage>
        <taxon>Eukaryota</taxon>
        <taxon>Metazoa</taxon>
        <taxon>Ecdysozoa</taxon>
        <taxon>Nematoda</taxon>
        <taxon>Chromadorea</taxon>
        <taxon>Rhabditida</taxon>
        <taxon>Tylenchina</taxon>
        <taxon>Tylenchomorpha</taxon>
        <taxon>Tylenchoidea</taxon>
        <taxon>Heteroderidae</taxon>
        <taxon>Heteroderinae</taxon>
        <taxon>Heterodera</taxon>
    </lineage>
</organism>
<dbReference type="AlphaFoldDB" id="A0ABD2L481"/>
<reference evidence="3 4" key="1">
    <citation type="submission" date="2024-10" db="EMBL/GenBank/DDBJ databases">
        <authorList>
            <person name="Kim D."/>
        </authorList>
    </citation>
    <scope>NUCLEOTIDE SEQUENCE [LARGE SCALE GENOMIC DNA]</scope>
    <source>
        <strain evidence="3">BH-2024</strain>
    </source>
</reference>
<protein>
    <submittedName>
        <fullName evidence="3">Uncharacterized protein</fullName>
    </submittedName>
</protein>
<keyword evidence="2" id="KW-0812">Transmembrane</keyword>
<keyword evidence="2" id="KW-0472">Membrane</keyword>
<evidence type="ECO:0000313" key="4">
    <source>
        <dbReference type="Proteomes" id="UP001620626"/>
    </source>
</evidence>
<sequence length="118" mass="13318">MGTQPLFLPIIPCSKLCLALLFLSLVAAGPYALGRRKRANASSSSKMEKNNGKNNRKSDGIDEQQHQRHRLDYCKFFARHFRRSSSNDRRSSGRFFAGPTAYEYVKAQGGCFSILHSF</sequence>
<feature type="transmembrane region" description="Helical" evidence="2">
    <location>
        <begin position="6"/>
        <end position="28"/>
    </location>
</feature>
<dbReference type="Proteomes" id="UP001620626">
    <property type="component" value="Unassembled WGS sequence"/>
</dbReference>
<keyword evidence="4" id="KW-1185">Reference proteome</keyword>
<comment type="caution">
    <text evidence="3">The sequence shown here is derived from an EMBL/GenBank/DDBJ whole genome shotgun (WGS) entry which is preliminary data.</text>
</comment>
<dbReference type="EMBL" id="JBICBT010000552">
    <property type="protein sequence ID" value="KAL3109901.1"/>
    <property type="molecule type" value="Genomic_DNA"/>
</dbReference>
<feature type="region of interest" description="Disordered" evidence="1">
    <location>
        <begin position="35"/>
        <end position="67"/>
    </location>
</feature>
<evidence type="ECO:0000256" key="1">
    <source>
        <dbReference type="SAM" id="MobiDB-lite"/>
    </source>
</evidence>
<keyword evidence="2" id="KW-1133">Transmembrane helix</keyword>
<name>A0ABD2L481_9BILA</name>
<proteinExistence type="predicted"/>
<accession>A0ABD2L481</accession>
<feature type="compositionally biased region" description="Basic and acidic residues" evidence="1">
    <location>
        <begin position="46"/>
        <end position="67"/>
    </location>
</feature>